<organism evidence="1 2">
    <name type="scientific">Strigamia maritima</name>
    <name type="common">European centipede</name>
    <name type="synonym">Geophilus maritimus</name>
    <dbReference type="NCBI Taxonomy" id="126957"/>
    <lineage>
        <taxon>Eukaryota</taxon>
        <taxon>Metazoa</taxon>
        <taxon>Ecdysozoa</taxon>
        <taxon>Arthropoda</taxon>
        <taxon>Myriapoda</taxon>
        <taxon>Chilopoda</taxon>
        <taxon>Pleurostigmophora</taxon>
        <taxon>Geophilomorpha</taxon>
        <taxon>Linotaeniidae</taxon>
        <taxon>Strigamia</taxon>
    </lineage>
</organism>
<reference evidence="2" key="1">
    <citation type="submission" date="2011-05" db="EMBL/GenBank/DDBJ databases">
        <authorList>
            <person name="Richards S.R."/>
            <person name="Qu J."/>
            <person name="Jiang H."/>
            <person name="Jhangiani S.N."/>
            <person name="Agravi P."/>
            <person name="Goodspeed R."/>
            <person name="Gross S."/>
            <person name="Mandapat C."/>
            <person name="Jackson L."/>
            <person name="Mathew T."/>
            <person name="Pu L."/>
            <person name="Thornton R."/>
            <person name="Saada N."/>
            <person name="Wilczek-Boney K.B."/>
            <person name="Lee S."/>
            <person name="Kovar C."/>
            <person name="Wu Y."/>
            <person name="Scherer S.E."/>
            <person name="Worley K.C."/>
            <person name="Muzny D.M."/>
            <person name="Gibbs R."/>
        </authorList>
    </citation>
    <scope>NUCLEOTIDE SEQUENCE</scope>
    <source>
        <strain evidence="2">Brora</strain>
    </source>
</reference>
<dbReference type="Proteomes" id="UP000014500">
    <property type="component" value="Unassembled WGS sequence"/>
</dbReference>
<name>T1JEA1_STRMM</name>
<evidence type="ECO:0000313" key="1">
    <source>
        <dbReference type="EnsemblMetazoa" id="SMAR012142-PA"/>
    </source>
</evidence>
<dbReference type="EMBL" id="JH432116">
    <property type="status" value="NOT_ANNOTATED_CDS"/>
    <property type="molecule type" value="Genomic_DNA"/>
</dbReference>
<proteinExistence type="predicted"/>
<dbReference type="EnsemblMetazoa" id="SMAR012142-RA">
    <property type="protein sequence ID" value="SMAR012142-PA"/>
    <property type="gene ID" value="SMAR012142"/>
</dbReference>
<reference evidence="1" key="2">
    <citation type="submission" date="2015-02" db="UniProtKB">
        <authorList>
            <consortium name="EnsemblMetazoa"/>
        </authorList>
    </citation>
    <scope>IDENTIFICATION</scope>
</reference>
<dbReference type="AlphaFoldDB" id="T1JEA1"/>
<keyword evidence="2" id="KW-1185">Reference proteome</keyword>
<sequence length="179" mass="20884">MDLGCQCQKNELIFKQNSTRPFQFQMTSKTTRSISLDVDDEAFKVEDVLRMTWPMWIAVEELESPPILKLFTESDVRTVQLARNHAKSLERFVRYAGTAKPRGEKQNCWWPVWKEVNVNRRISCVYTSEIGSVVNLFRSRSCYRCTIIVLTPDFWCSAWSQIEFNVPYHKAFSRIVSGG</sequence>
<accession>T1JEA1</accession>
<dbReference type="HOGENOM" id="CLU_1505336_0_0_1"/>
<protein>
    <submittedName>
        <fullName evidence="1">Uncharacterized protein</fullName>
    </submittedName>
</protein>
<evidence type="ECO:0000313" key="2">
    <source>
        <dbReference type="Proteomes" id="UP000014500"/>
    </source>
</evidence>